<dbReference type="GO" id="GO:0005634">
    <property type="term" value="C:nucleus"/>
    <property type="evidence" value="ECO:0007669"/>
    <property type="project" value="UniProtKB-SubCell"/>
</dbReference>
<feature type="region of interest" description="Disordered" evidence="6">
    <location>
        <begin position="1"/>
        <end position="31"/>
    </location>
</feature>
<evidence type="ECO:0000256" key="1">
    <source>
        <dbReference type="ARBA" id="ARBA00004123"/>
    </source>
</evidence>
<keyword evidence="9" id="KW-1185">Reference proteome</keyword>
<dbReference type="STRING" id="578461.R0KPE8"/>
<feature type="region of interest" description="Disordered" evidence="6">
    <location>
        <begin position="168"/>
        <end position="209"/>
    </location>
</feature>
<dbReference type="VEuPathDB" id="MicrosporidiaDB:NBO_404g0004"/>
<dbReference type="OMA" id="VFTFATE"/>
<keyword evidence="3" id="KW-0238">DNA-binding</keyword>
<name>R0KPE8_NOSB1</name>
<dbReference type="PROSITE" id="PS50066">
    <property type="entry name" value="MADS_BOX_2"/>
    <property type="match status" value="1"/>
</dbReference>
<accession>R0KPE8</accession>
<dbReference type="GO" id="GO:0000987">
    <property type="term" value="F:cis-regulatory region sequence-specific DNA binding"/>
    <property type="evidence" value="ECO:0007669"/>
    <property type="project" value="InterPro"/>
</dbReference>
<keyword evidence="5" id="KW-0539">Nucleus</keyword>
<dbReference type="AlphaFoldDB" id="R0KPE8"/>
<dbReference type="InterPro" id="IPR050142">
    <property type="entry name" value="MADS-box/MEF2_TF"/>
</dbReference>
<evidence type="ECO:0000256" key="3">
    <source>
        <dbReference type="ARBA" id="ARBA00023125"/>
    </source>
</evidence>
<evidence type="ECO:0000256" key="5">
    <source>
        <dbReference type="ARBA" id="ARBA00023242"/>
    </source>
</evidence>
<feature type="domain" description="MADS-box" evidence="7">
    <location>
        <begin position="91"/>
        <end position="151"/>
    </location>
</feature>
<feature type="compositionally biased region" description="Basic and acidic residues" evidence="6">
    <location>
        <begin position="176"/>
        <end position="188"/>
    </location>
</feature>
<reference evidence="8 9" key="1">
    <citation type="journal article" date="2013" name="BMC Genomics">
        <title>Comparative genomics of parasitic silkworm microsporidia reveal an association between genome expansion and host adaptation.</title>
        <authorList>
            <person name="Pan G."/>
            <person name="Xu J."/>
            <person name="Li T."/>
            <person name="Xia Q."/>
            <person name="Liu S.L."/>
            <person name="Zhang G."/>
            <person name="Li S."/>
            <person name="Li C."/>
            <person name="Liu H."/>
            <person name="Yang L."/>
            <person name="Liu T."/>
            <person name="Zhang X."/>
            <person name="Wu Z."/>
            <person name="Fan W."/>
            <person name="Dang X."/>
            <person name="Xiang H."/>
            <person name="Tao M."/>
            <person name="Li Y."/>
            <person name="Hu J."/>
            <person name="Li Z."/>
            <person name="Lin L."/>
            <person name="Luo J."/>
            <person name="Geng L."/>
            <person name="Wang L."/>
            <person name="Long M."/>
            <person name="Wan Y."/>
            <person name="He N."/>
            <person name="Zhang Z."/>
            <person name="Lu C."/>
            <person name="Keeling P.J."/>
            <person name="Wang J."/>
            <person name="Xiang Z."/>
            <person name="Zhou Z."/>
        </authorList>
    </citation>
    <scope>NUCLEOTIDE SEQUENCE [LARGE SCALE GENOMIC DNA]</scope>
    <source>
        <strain evidence="9">CQ1 / CVCC 102059</strain>
    </source>
</reference>
<dbReference type="SUPFAM" id="SSF55455">
    <property type="entry name" value="SRF-like"/>
    <property type="match status" value="1"/>
</dbReference>
<dbReference type="HOGENOM" id="CLU_114209_0_0_1"/>
<evidence type="ECO:0000313" key="8">
    <source>
        <dbReference type="EMBL" id="EOB12576.1"/>
    </source>
</evidence>
<dbReference type="SMART" id="SM00432">
    <property type="entry name" value="MADS"/>
    <property type="match status" value="1"/>
</dbReference>
<dbReference type="InterPro" id="IPR036879">
    <property type="entry name" value="TF_MADSbox_sf"/>
</dbReference>
<dbReference type="CDD" id="cd00266">
    <property type="entry name" value="MADS_SRF_like"/>
    <property type="match status" value="1"/>
</dbReference>
<evidence type="ECO:0000259" key="7">
    <source>
        <dbReference type="PROSITE" id="PS50066"/>
    </source>
</evidence>
<gene>
    <name evidence="8" type="primary">SRF</name>
    <name evidence="8" type="ORF">NBO_404g0004</name>
</gene>
<dbReference type="GO" id="GO:0046983">
    <property type="term" value="F:protein dimerization activity"/>
    <property type="evidence" value="ECO:0007669"/>
    <property type="project" value="InterPro"/>
</dbReference>
<protein>
    <submittedName>
        <fullName evidence="8">Serum response factor</fullName>
    </submittedName>
</protein>
<organism evidence="8 9">
    <name type="scientific">Nosema bombycis (strain CQ1 / CVCC 102059)</name>
    <name type="common">Microsporidian parasite</name>
    <name type="synonym">Pebrine of silkworm</name>
    <dbReference type="NCBI Taxonomy" id="578461"/>
    <lineage>
        <taxon>Eukaryota</taxon>
        <taxon>Fungi</taxon>
        <taxon>Fungi incertae sedis</taxon>
        <taxon>Microsporidia</taxon>
        <taxon>Nosematidae</taxon>
        <taxon>Nosema</taxon>
    </lineage>
</organism>
<dbReference type="GO" id="GO:0000981">
    <property type="term" value="F:DNA-binding transcription factor activity, RNA polymerase II-specific"/>
    <property type="evidence" value="ECO:0007669"/>
    <property type="project" value="InterPro"/>
</dbReference>
<dbReference type="OrthoDB" id="2284405at2759"/>
<dbReference type="InterPro" id="IPR033897">
    <property type="entry name" value="SRF-like_MADS-box"/>
</dbReference>
<dbReference type="Pfam" id="PF00319">
    <property type="entry name" value="SRF-TF"/>
    <property type="match status" value="1"/>
</dbReference>
<dbReference type="PANTHER" id="PTHR48019">
    <property type="entry name" value="SERUM RESPONSE FACTOR HOMOLOG"/>
    <property type="match status" value="1"/>
</dbReference>
<keyword evidence="2" id="KW-0805">Transcription regulation</keyword>
<proteinExistence type="predicted"/>
<comment type="subcellular location">
    <subcellularLocation>
        <location evidence="1">Nucleus</location>
    </subcellularLocation>
</comment>
<feature type="compositionally biased region" description="Acidic residues" evidence="6">
    <location>
        <begin position="199"/>
        <end position="209"/>
    </location>
</feature>
<dbReference type="Proteomes" id="UP000016927">
    <property type="component" value="Unassembled WGS sequence"/>
</dbReference>
<dbReference type="PRINTS" id="PR00404">
    <property type="entry name" value="MADSDOMAIN"/>
</dbReference>
<dbReference type="FunFam" id="3.40.1810.10:FF:000002">
    <property type="entry name" value="Serum response factor b"/>
    <property type="match status" value="1"/>
</dbReference>
<dbReference type="InterPro" id="IPR002100">
    <property type="entry name" value="TF_MADSbox"/>
</dbReference>
<feature type="compositionally biased region" description="Polar residues" evidence="6">
    <location>
        <begin position="1"/>
        <end position="24"/>
    </location>
</feature>
<sequence length="209" mass="24427">MSNDRQYQRNNLRQYPNGKENNPNDLKDQYTKSNNDIYQYSHWRPQGMIYGYDQYGFYPQPIGPPYHNGGMASAFDDEQYFIPEVIKSRQSGKKKIKLEYISGRNKRNVTFSKRKKGIMKKAYELNILTGTEILLLVASESGHVYTFATPKLRPIINEHENLIQSCLNAQGPGDQEYFHPEEQERDDYQDNYQTTDDLDKNDESEEGSE</sequence>
<keyword evidence="4" id="KW-0804">Transcription</keyword>
<dbReference type="GO" id="GO:0045944">
    <property type="term" value="P:positive regulation of transcription by RNA polymerase II"/>
    <property type="evidence" value="ECO:0007669"/>
    <property type="project" value="InterPro"/>
</dbReference>
<dbReference type="EMBL" id="KB909312">
    <property type="protein sequence ID" value="EOB12576.1"/>
    <property type="molecule type" value="Genomic_DNA"/>
</dbReference>
<evidence type="ECO:0000256" key="6">
    <source>
        <dbReference type="SAM" id="MobiDB-lite"/>
    </source>
</evidence>
<evidence type="ECO:0000256" key="2">
    <source>
        <dbReference type="ARBA" id="ARBA00023015"/>
    </source>
</evidence>
<evidence type="ECO:0000313" key="9">
    <source>
        <dbReference type="Proteomes" id="UP000016927"/>
    </source>
</evidence>
<dbReference type="Gene3D" id="3.40.1810.10">
    <property type="entry name" value="Transcription factor, MADS-box"/>
    <property type="match status" value="1"/>
</dbReference>
<evidence type="ECO:0000256" key="4">
    <source>
        <dbReference type="ARBA" id="ARBA00023163"/>
    </source>
</evidence>